<gene>
    <name evidence="1" type="primary">Necator_chrX.g22691</name>
    <name evidence="1" type="ORF">RB195_022528</name>
</gene>
<evidence type="ECO:0000313" key="2">
    <source>
        <dbReference type="Proteomes" id="UP001303046"/>
    </source>
</evidence>
<organism evidence="1 2">
    <name type="scientific">Necator americanus</name>
    <name type="common">Human hookworm</name>
    <dbReference type="NCBI Taxonomy" id="51031"/>
    <lineage>
        <taxon>Eukaryota</taxon>
        <taxon>Metazoa</taxon>
        <taxon>Ecdysozoa</taxon>
        <taxon>Nematoda</taxon>
        <taxon>Chromadorea</taxon>
        <taxon>Rhabditida</taxon>
        <taxon>Rhabditina</taxon>
        <taxon>Rhabditomorpha</taxon>
        <taxon>Strongyloidea</taxon>
        <taxon>Ancylostomatidae</taxon>
        <taxon>Bunostominae</taxon>
        <taxon>Necator</taxon>
    </lineage>
</organism>
<dbReference type="Proteomes" id="UP001303046">
    <property type="component" value="Unassembled WGS sequence"/>
</dbReference>
<dbReference type="EMBL" id="JAVFWL010000006">
    <property type="protein sequence ID" value="KAK6761491.1"/>
    <property type="molecule type" value="Genomic_DNA"/>
</dbReference>
<name>A0ABR1EHU7_NECAM</name>
<keyword evidence="2" id="KW-1185">Reference proteome</keyword>
<comment type="caution">
    <text evidence="1">The sequence shown here is derived from an EMBL/GenBank/DDBJ whole genome shotgun (WGS) entry which is preliminary data.</text>
</comment>
<proteinExistence type="predicted"/>
<protein>
    <submittedName>
        <fullName evidence="1">Uncharacterized protein</fullName>
    </submittedName>
</protein>
<evidence type="ECO:0000313" key="1">
    <source>
        <dbReference type="EMBL" id="KAK6761491.1"/>
    </source>
</evidence>
<reference evidence="1 2" key="1">
    <citation type="submission" date="2023-08" db="EMBL/GenBank/DDBJ databases">
        <title>A Necator americanus chromosomal reference genome.</title>
        <authorList>
            <person name="Ilik V."/>
            <person name="Petrzelkova K.J."/>
            <person name="Pardy F."/>
            <person name="Fuh T."/>
            <person name="Niatou-Singa F.S."/>
            <person name="Gouil Q."/>
            <person name="Baker L."/>
            <person name="Ritchie M.E."/>
            <person name="Jex A.R."/>
            <person name="Gazzola D."/>
            <person name="Li H."/>
            <person name="Toshio Fujiwara R."/>
            <person name="Zhan B."/>
            <person name="Aroian R.V."/>
            <person name="Pafco B."/>
            <person name="Schwarz E.M."/>
        </authorList>
    </citation>
    <scope>NUCLEOTIDE SEQUENCE [LARGE SCALE GENOMIC DNA]</scope>
    <source>
        <strain evidence="1 2">Aroian</strain>
        <tissue evidence="1">Whole animal</tissue>
    </source>
</reference>
<sequence>MQPSFKKVQDGAREHPLYYLRPKSIHANHIALSTTKSRVFTASRFSSSFLQHLMAIVTTAIVALSSTDPISSSSDSLSEYHMIECRPKDVYINSLNAEAYERERTNTTSPRIRHKYTRSCLFLLMIFCIIMKLDGKSKWQTSI</sequence>
<accession>A0ABR1EHU7</accession>